<feature type="region of interest" description="Disordered" evidence="1">
    <location>
        <begin position="1"/>
        <end position="30"/>
    </location>
</feature>
<dbReference type="InterPro" id="IPR019251">
    <property type="entry name" value="DUF2231_TM"/>
</dbReference>
<comment type="caution">
    <text evidence="4">The sequence shown here is derived from an EMBL/GenBank/DDBJ whole genome shotgun (WGS) entry which is preliminary data.</text>
</comment>
<evidence type="ECO:0000259" key="3">
    <source>
        <dbReference type="Pfam" id="PF09990"/>
    </source>
</evidence>
<gene>
    <name evidence="4" type="ORF">O4213_04425</name>
</gene>
<feature type="transmembrane region" description="Helical" evidence="2">
    <location>
        <begin position="81"/>
        <end position="100"/>
    </location>
</feature>
<protein>
    <submittedName>
        <fullName evidence="4">DUF2231 domain-containing protein</fullName>
    </submittedName>
</protein>
<feature type="transmembrane region" description="Helical" evidence="2">
    <location>
        <begin position="141"/>
        <end position="161"/>
    </location>
</feature>
<keyword evidence="2" id="KW-0472">Membrane</keyword>
<reference evidence="4" key="1">
    <citation type="submission" date="2022-12" db="EMBL/GenBank/DDBJ databases">
        <authorList>
            <person name="Krivoruchko A.V."/>
            <person name="Elkin A."/>
        </authorList>
    </citation>
    <scope>NUCLEOTIDE SEQUENCE</scope>
    <source>
        <strain evidence="4">IEGM 1388</strain>
    </source>
</reference>
<keyword evidence="5" id="KW-1185">Reference proteome</keyword>
<name>A0ABT4MQF0_GORRU</name>
<feature type="transmembrane region" description="Helical" evidence="2">
    <location>
        <begin position="112"/>
        <end position="129"/>
    </location>
</feature>
<proteinExistence type="predicted"/>
<accession>A0ABT4MQF0</accession>
<evidence type="ECO:0000313" key="4">
    <source>
        <dbReference type="EMBL" id="MCZ4549214.1"/>
    </source>
</evidence>
<dbReference type="EMBL" id="JAPWIE010000001">
    <property type="protein sequence ID" value="MCZ4549214.1"/>
    <property type="molecule type" value="Genomic_DNA"/>
</dbReference>
<dbReference type="Proteomes" id="UP001067235">
    <property type="component" value="Unassembled WGS sequence"/>
</dbReference>
<evidence type="ECO:0000256" key="1">
    <source>
        <dbReference type="SAM" id="MobiDB-lite"/>
    </source>
</evidence>
<evidence type="ECO:0000313" key="5">
    <source>
        <dbReference type="Proteomes" id="UP001067235"/>
    </source>
</evidence>
<feature type="domain" description="DUF2231" evidence="3">
    <location>
        <begin position="79"/>
        <end position="199"/>
    </location>
</feature>
<organism evidence="4 5">
    <name type="scientific">Gordonia rubripertincta</name>
    <name type="common">Rhodococcus corallinus</name>
    <dbReference type="NCBI Taxonomy" id="36822"/>
    <lineage>
        <taxon>Bacteria</taxon>
        <taxon>Bacillati</taxon>
        <taxon>Actinomycetota</taxon>
        <taxon>Actinomycetes</taxon>
        <taxon>Mycobacteriales</taxon>
        <taxon>Gordoniaceae</taxon>
        <taxon>Gordonia</taxon>
    </lineage>
</organism>
<sequence>MTTPPPKRANGSIDDGATERDPAAAGELPTNDMARLPARTLLLAEKLSIVDAPAGTLAVMLERAIPRPASRFLRGRWLGHPLHPIMVTVPIGAWMAVPVLDLTGQSTAARRLLAFGIAAAVPASMTGLVEYTTLDVPQRRVALVHVAANSVGISCFAQSWWRRRSSGGAGLAWTVVGLMIAGLGGALGGHLSYAQGAGVLRER</sequence>
<evidence type="ECO:0000256" key="2">
    <source>
        <dbReference type="SAM" id="Phobius"/>
    </source>
</evidence>
<feature type="transmembrane region" description="Helical" evidence="2">
    <location>
        <begin position="173"/>
        <end position="193"/>
    </location>
</feature>
<dbReference type="Pfam" id="PF09990">
    <property type="entry name" value="DUF2231"/>
    <property type="match status" value="1"/>
</dbReference>
<keyword evidence="2" id="KW-0812">Transmembrane</keyword>
<dbReference type="RefSeq" id="WP_301569701.1">
    <property type="nucleotide sequence ID" value="NZ_JAPWIE010000001.1"/>
</dbReference>
<keyword evidence="2" id="KW-1133">Transmembrane helix</keyword>